<feature type="active site" description="Proton donor" evidence="8">
    <location>
        <position position="37"/>
    </location>
</feature>
<keyword evidence="3 8" id="KW-0436">Ligase</keyword>
<dbReference type="PANTHER" id="PTHR21299">
    <property type="entry name" value="CYTIDYLATE KINASE/PANTOATE-BETA-ALANINE LIGASE"/>
    <property type="match status" value="1"/>
</dbReference>
<accession>A0A316BCZ5</accession>
<evidence type="ECO:0000256" key="6">
    <source>
        <dbReference type="ARBA" id="ARBA00022840"/>
    </source>
</evidence>
<feature type="binding site" evidence="8">
    <location>
        <position position="176"/>
    </location>
    <ligand>
        <name>ATP</name>
        <dbReference type="ChEBI" id="CHEBI:30616"/>
    </ligand>
</feature>
<dbReference type="GO" id="GO:0005829">
    <property type="term" value="C:cytosol"/>
    <property type="evidence" value="ECO:0007669"/>
    <property type="project" value="TreeGrafter"/>
</dbReference>
<feature type="binding site" evidence="8">
    <location>
        <position position="61"/>
    </location>
    <ligand>
        <name>beta-alanine</name>
        <dbReference type="ChEBI" id="CHEBI:57966"/>
    </ligand>
</feature>
<evidence type="ECO:0000256" key="3">
    <source>
        <dbReference type="ARBA" id="ARBA00022598"/>
    </source>
</evidence>
<dbReference type="GO" id="GO:0015940">
    <property type="term" value="P:pantothenate biosynthetic process"/>
    <property type="evidence" value="ECO:0007669"/>
    <property type="project" value="UniProtKB-UniRule"/>
</dbReference>
<feature type="binding site" evidence="8">
    <location>
        <begin position="184"/>
        <end position="187"/>
    </location>
    <ligand>
        <name>ATP</name>
        <dbReference type="ChEBI" id="CHEBI:30616"/>
    </ligand>
</feature>
<feature type="binding site" evidence="8">
    <location>
        <begin position="30"/>
        <end position="37"/>
    </location>
    <ligand>
        <name>ATP</name>
        <dbReference type="ChEBI" id="CHEBI:30616"/>
    </ligand>
</feature>
<evidence type="ECO:0000256" key="1">
    <source>
        <dbReference type="ARBA" id="ARBA00004990"/>
    </source>
</evidence>
<dbReference type="HAMAP" id="MF_00158">
    <property type="entry name" value="PanC"/>
    <property type="match status" value="1"/>
</dbReference>
<keyword evidence="8" id="KW-0963">Cytoplasm</keyword>
<gene>
    <name evidence="8" type="primary">panC</name>
    <name evidence="9" type="ORF">CLV98_101518</name>
</gene>
<dbReference type="Gene3D" id="3.40.50.620">
    <property type="entry name" value="HUPs"/>
    <property type="match status" value="1"/>
</dbReference>
<keyword evidence="5 8" id="KW-0547">Nucleotide-binding</keyword>
<feature type="binding site" evidence="8">
    <location>
        <position position="153"/>
    </location>
    <ligand>
        <name>(R)-pantoate</name>
        <dbReference type="ChEBI" id="CHEBI:15980"/>
    </ligand>
</feature>
<dbReference type="Proteomes" id="UP000245880">
    <property type="component" value="Unassembled WGS sequence"/>
</dbReference>
<dbReference type="NCBIfam" id="TIGR00018">
    <property type="entry name" value="panC"/>
    <property type="match status" value="1"/>
</dbReference>
<comment type="catalytic activity">
    <reaction evidence="7 8">
        <text>(R)-pantoate + beta-alanine + ATP = (R)-pantothenate + AMP + diphosphate + H(+)</text>
        <dbReference type="Rhea" id="RHEA:10912"/>
        <dbReference type="ChEBI" id="CHEBI:15378"/>
        <dbReference type="ChEBI" id="CHEBI:15980"/>
        <dbReference type="ChEBI" id="CHEBI:29032"/>
        <dbReference type="ChEBI" id="CHEBI:30616"/>
        <dbReference type="ChEBI" id="CHEBI:33019"/>
        <dbReference type="ChEBI" id="CHEBI:57966"/>
        <dbReference type="ChEBI" id="CHEBI:456215"/>
        <dbReference type="EC" id="6.3.2.1"/>
    </reaction>
</comment>
<feature type="binding site" evidence="8">
    <location>
        <begin position="147"/>
        <end position="150"/>
    </location>
    <ligand>
        <name>ATP</name>
        <dbReference type="ChEBI" id="CHEBI:30616"/>
    </ligand>
</feature>
<sequence>MHVFTTVSELQGYLQAARFNNQSVGLVATMGALHRGHISLIEAALSENEVVVCSIFVNPTQFNNPEDLVKYPRSEQEDLALLRKAGCQVAFVPLVSEMYPTPSILQMDFGPIAQVMEGKSRPGHFNGVGVVVSKLLHMIMPDRAYFGQKDLQQVAIVEQLIRDLSFSAQLVVCPTLREESGLAMSSRNKRLSDEELKLAALIYQKLAEAKNQLLSGISIPQVIASIEAYFNQIPEFRLDYFEIVDRETLQRVEGLAEGQSVALCIAIYLGDVRLIDNLVID</sequence>
<dbReference type="EC" id="6.3.2.1" evidence="8"/>
<dbReference type="SUPFAM" id="SSF52374">
    <property type="entry name" value="Nucleotidylyl transferase"/>
    <property type="match status" value="1"/>
</dbReference>
<reference evidence="9 10" key="1">
    <citation type="submission" date="2018-03" db="EMBL/GenBank/DDBJ databases">
        <title>Genomic Encyclopedia of Archaeal and Bacterial Type Strains, Phase II (KMG-II): from individual species to whole genera.</title>
        <authorList>
            <person name="Goeker M."/>
        </authorList>
    </citation>
    <scope>NUCLEOTIDE SEQUENCE [LARGE SCALE GENOMIC DNA]</scope>
    <source>
        <strain evidence="9 10">DSM 100346</strain>
    </source>
</reference>
<dbReference type="GO" id="GO:0005524">
    <property type="term" value="F:ATP binding"/>
    <property type="evidence" value="ECO:0007669"/>
    <property type="project" value="UniProtKB-KW"/>
</dbReference>
<name>A0A316BCZ5_9BACT</name>
<proteinExistence type="inferred from homology"/>
<keyword evidence="10" id="KW-1185">Reference proteome</keyword>
<organism evidence="9 10">
    <name type="scientific">Dyadobacter jejuensis</name>
    <dbReference type="NCBI Taxonomy" id="1082580"/>
    <lineage>
        <taxon>Bacteria</taxon>
        <taxon>Pseudomonadati</taxon>
        <taxon>Bacteroidota</taxon>
        <taxon>Cytophagia</taxon>
        <taxon>Cytophagales</taxon>
        <taxon>Spirosomataceae</taxon>
        <taxon>Dyadobacter</taxon>
    </lineage>
</organism>
<keyword evidence="4 8" id="KW-0566">Pantothenate biosynthesis</keyword>
<dbReference type="GO" id="GO:0004592">
    <property type="term" value="F:pantoate-beta-alanine ligase activity"/>
    <property type="evidence" value="ECO:0007669"/>
    <property type="project" value="UniProtKB-UniRule"/>
</dbReference>
<dbReference type="InterPro" id="IPR042176">
    <property type="entry name" value="Pantoate_ligase_C"/>
</dbReference>
<dbReference type="EMBL" id="QGDT01000001">
    <property type="protein sequence ID" value="PWJ60337.1"/>
    <property type="molecule type" value="Genomic_DNA"/>
</dbReference>
<comment type="miscellaneous">
    <text evidence="8">The reaction proceeds by a bi uni uni bi ping pong mechanism.</text>
</comment>
<dbReference type="CDD" id="cd00560">
    <property type="entry name" value="PanC"/>
    <property type="match status" value="1"/>
</dbReference>
<protein>
    <recommendedName>
        <fullName evidence="8">Pantothenate synthetase</fullName>
        <shortName evidence="8">PS</shortName>
        <ecNumber evidence="8">6.3.2.1</ecNumber>
    </recommendedName>
    <alternativeName>
        <fullName evidence="8">Pantoate--beta-alanine ligase</fullName>
    </alternativeName>
    <alternativeName>
        <fullName evidence="8">Pantoate-activating enzyme</fullName>
    </alternativeName>
</protein>
<feature type="binding site" evidence="8">
    <location>
        <position position="61"/>
    </location>
    <ligand>
        <name>(R)-pantoate</name>
        <dbReference type="ChEBI" id="CHEBI:15980"/>
    </ligand>
</feature>
<evidence type="ECO:0000313" key="9">
    <source>
        <dbReference type="EMBL" id="PWJ60337.1"/>
    </source>
</evidence>
<comment type="function">
    <text evidence="8">Catalyzes the condensation of pantoate with beta-alanine in an ATP-dependent reaction via a pantoyl-adenylate intermediate.</text>
</comment>
<evidence type="ECO:0000256" key="8">
    <source>
        <dbReference type="HAMAP-Rule" id="MF_00158"/>
    </source>
</evidence>
<dbReference type="Pfam" id="PF02569">
    <property type="entry name" value="Pantoate_ligase"/>
    <property type="match status" value="1"/>
</dbReference>
<dbReference type="Gene3D" id="3.30.1300.10">
    <property type="entry name" value="Pantoate-beta-alanine ligase, C-terminal domain"/>
    <property type="match status" value="1"/>
</dbReference>
<dbReference type="UniPathway" id="UPA00028">
    <property type="reaction ID" value="UER00005"/>
</dbReference>
<evidence type="ECO:0000313" key="10">
    <source>
        <dbReference type="Proteomes" id="UP000245880"/>
    </source>
</evidence>
<keyword evidence="6 8" id="KW-0067">ATP-binding</keyword>
<dbReference type="InterPro" id="IPR014729">
    <property type="entry name" value="Rossmann-like_a/b/a_fold"/>
</dbReference>
<comment type="caution">
    <text evidence="9">The sequence shown here is derived from an EMBL/GenBank/DDBJ whole genome shotgun (WGS) entry which is preliminary data.</text>
</comment>
<dbReference type="AlphaFoldDB" id="A0A316BCZ5"/>
<evidence type="ECO:0000256" key="5">
    <source>
        <dbReference type="ARBA" id="ARBA00022741"/>
    </source>
</evidence>
<dbReference type="PANTHER" id="PTHR21299:SF1">
    <property type="entry name" value="PANTOATE--BETA-ALANINE LIGASE"/>
    <property type="match status" value="1"/>
</dbReference>
<comment type="subcellular location">
    <subcellularLocation>
        <location evidence="8">Cytoplasm</location>
    </subcellularLocation>
</comment>
<comment type="similarity">
    <text evidence="2 8">Belongs to the pantothenate synthetase family.</text>
</comment>
<evidence type="ECO:0000256" key="4">
    <source>
        <dbReference type="ARBA" id="ARBA00022655"/>
    </source>
</evidence>
<comment type="pathway">
    <text evidence="1 8">Cofactor biosynthesis; (R)-pantothenate biosynthesis; (R)-pantothenate from (R)-pantoate and beta-alanine: step 1/1.</text>
</comment>
<comment type="subunit">
    <text evidence="8">Homodimer.</text>
</comment>
<dbReference type="RefSeq" id="WP_109672512.1">
    <property type="nucleotide sequence ID" value="NZ_QGDT01000001.1"/>
</dbReference>
<dbReference type="InterPro" id="IPR003721">
    <property type="entry name" value="Pantoate_ligase"/>
</dbReference>
<evidence type="ECO:0000256" key="2">
    <source>
        <dbReference type="ARBA" id="ARBA00009256"/>
    </source>
</evidence>
<evidence type="ECO:0000256" key="7">
    <source>
        <dbReference type="ARBA" id="ARBA00048258"/>
    </source>
</evidence>
<dbReference type="OrthoDB" id="9773087at2"/>